<keyword evidence="2" id="KW-1185">Reference proteome</keyword>
<dbReference type="EMBL" id="JADEYP010000037">
    <property type="protein sequence ID" value="MCA5006532.1"/>
    <property type="molecule type" value="Genomic_DNA"/>
</dbReference>
<dbReference type="Proteomes" id="UP001165302">
    <property type="component" value="Unassembled WGS sequence"/>
</dbReference>
<gene>
    <name evidence="1" type="ORF">IPZ78_15395</name>
</gene>
<evidence type="ECO:0000313" key="2">
    <source>
        <dbReference type="Proteomes" id="UP001165302"/>
    </source>
</evidence>
<sequence length="73" mass="8214">MAVINKETNKAMSKCNKKRNAYNPVVIAHLVKKYGFSKVYIRQSIDGTKKGITCDTIRKDYHAQLKAVTAALK</sequence>
<organism evidence="1 2">
    <name type="scientific">Sphingobacterium bovistauri</name>
    <dbReference type="NCBI Taxonomy" id="2781959"/>
    <lineage>
        <taxon>Bacteria</taxon>
        <taxon>Pseudomonadati</taxon>
        <taxon>Bacteroidota</taxon>
        <taxon>Sphingobacteriia</taxon>
        <taxon>Sphingobacteriales</taxon>
        <taxon>Sphingobacteriaceae</taxon>
        <taxon>Sphingobacterium</taxon>
    </lineage>
</organism>
<name>A0ABS7Z8K1_9SPHI</name>
<dbReference type="RefSeq" id="WP_225554890.1">
    <property type="nucleotide sequence ID" value="NZ_JADEYP010000037.1"/>
</dbReference>
<accession>A0ABS7Z8K1</accession>
<evidence type="ECO:0000313" key="1">
    <source>
        <dbReference type="EMBL" id="MCA5006532.1"/>
    </source>
</evidence>
<reference evidence="1" key="1">
    <citation type="submission" date="2020-10" db="EMBL/GenBank/DDBJ databases">
        <authorList>
            <person name="Lu T."/>
            <person name="Wang Q."/>
            <person name="Han X."/>
        </authorList>
    </citation>
    <scope>NUCLEOTIDE SEQUENCE</scope>
    <source>
        <strain evidence="1">WQ 366</strain>
    </source>
</reference>
<proteinExistence type="predicted"/>
<comment type="caution">
    <text evidence="1">The sequence shown here is derived from an EMBL/GenBank/DDBJ whole genome shotgun (WGS) entry which is preliminary data.</text>
</comment>
<protein>
    <submittedName>
        <fullName evidence="1">Uncharacterized protein</fullName>
    </submittedName>
</protein>